<accession>A0A2U3KH78</accession>
<evidence type="ECO:0000256" key="2">
    <source>
        <dbReference type="ARBA" id="ARBA00022448"/>
    </source>
</evidence>
<evidence type="ECO:0000256" key="5">
    <source>
        <dbReference type="ARBA" id="ARBA00022741"/>
    </source>
</evidence>
<keyword evidence="4 9" id="KW-0812">Transmembrane</keyword>
<dbReference type="Gene3D" id="1.20.1560.10">
    <property type="entry name" value="ABC transporter type 1, transmembrane domain"/>
    <property type="match status" value="1"/>
</dbReference>
<protein>
    <submittedName>
        <fullName evidence="12">Xenobiotic-transporting ATPase</fullName>
        <ecNumber evidence="12">3.6.3.44</ecNumber>
    </submittedName>
</protein>
<dbReference type="SMART" id="SM00382">
    <property type="entry name" value="AAA"/>
    <property type="match status" value="1"/>
</dbReference>
<sequence length="602" mass="67739">MKSTIFNSRAKRGQEAKPVKKHNFKRLLLLNLPHSKRIVLASICVLLVNGAQLAKPYILKIVIDDFLTKHMAQRGLFSLTSMGILYFVVVAFSGFFAIAQVNLINKAGQEIMRSLRSRVFETIQLLPLRYLDKMSSGNLITRATNDVEALSELYTDVLISLFQDVFLILGIIGAMFLMDARLALVSFSVIPVMFTAIFLLRTKIKRNFRIMKSLVGKINGFMAENISGMKLIQFFHGEKEKKQEFMKLNQEYYKVTSFQVWMNSFLKPMSDVFQSLTVAILIWYGMGKIGSQTLQIGVLYAFTTYIKQFFTPISDLADNYTSIQSAFVSADRIFELLDLQDNLEDLNTGLAMEQMQGKIEFKNVWFSYNDKDWILKDISFTVEKGQMAAFVGQTGAGKTTIISLVSGFYPIQKGEILIDGVNINDIKKRDLRRNIAVVLQDVFLFSETIEKNVSLNDDIDGAVIEDALKTSCAKEFVDDLPGKIDEPVMERGSTLSAGQRQLISFARAVAHNPSVIVLDEATANIDTQTEVLIQKAIENMTKNRTTLIIAHRLSTIRNADKIIVLKKGEIVETGSHAELMEKGGYYQEMVMEGIRGNVDLSA</sequence>
<evidence type="ECO:0000256" key="3">
    <source>
        <dbReference type="ARBA" id="ARBA00022475"/>
    </source>
</evidence>
<dbReference type="FunFam" id="3.40.50.300:FF:000221">
    <property type="entry name" value="Multidrug ABC transporter ATP-binding protein"/>
    <property type="match status" value="1"/>
</dbReference>
<dbReference type="PANTHER" id="PTHR43394:SF1">
    <property type="entry name" value="ATP-BINDING CASSETTE SUB-FAMILY B MEMBER 10, MITOCHONDRIAL"/>
    <property type="match status" value="1"/>
</dbReference>
<dbReference type="GO" id="GO:0016887">
    <property type="term" value="F:ATP hydrolysis activity"/>
    <property type="evidence" value="ECO:0007669"/>
    <property type="project" value="InterPro"/>
</dbReference>
<dbReference type="PANTHER" id="PTHR43394">
    <property type="entry name" value="ATP-DEPENDENT PERMEASE MDL1, MITOCHONDRIAL"/>
    <property type="match status" value="1"/>
</dbReference>
<dbReference type="Pfam" id="PF00005">
    <property type="entry name" value="ABC_tran"/>
    <property type="match status" value="1"/>
</dbReference>
<evidence type="ECO:0000259" key="10">
    <source>
        <dbReference type="PROSITE" id="PS50893"/>
    </source>
</evidence>
<evidence type="ECO:0000256" key="7">
    <source>
        <dbReference type="ARBA" id="ARBA00022989"/>
    </source>
</evidence>
<comment type="subcellular location">
    <subcellularLocation>
        <location evidence="1">Cell membrane</location>
        <topology evidence="1">Multi-pass membrane protein</topology>
    </subcellularLocation>
</comment>
<evidence type="ECO:0000313" key="13">
    <source>
        <dbReference type="Proteomes" id="UP000238916"/>
    </source>
</evidence>
<dbReference type="Proteomes" id="UP000238916">
    <property type="component" value="Unassembled WGS sequence"/>
</dbReference>
<keyword evidence="8 9" id="KW-0472">Membrane</keyword>
<keyword evidence="3" id="KW-1003">Cell membrane</keyword>
<dbReference type="EMBL" id="OMOF01000113">
    <property type="protein sequence ID" value="SPF38986.1"/>
    <property type="molecule type" value="Genomic_DNA"/>
</dbReference>
<evidence type="ECO:0000256" key="6">
    <source>
        <dbReference type="ARBA" id="ARBA00022840"/>
    </source>
</evidence>
<dbReference type="InterPro" id="IPR036640">
    <property type="entry name" value="ABC1_TM_sf"/>
</dbReference>
<dbReference type="EC" id="3.6.3.44" evidence="12"/>
<feature type="transmembrane region" description="Helical" evidence="9">
    <location>
        <begin position="157"/>
        <end position="177"/>
    </location>
</feature>
<organism evidence="12 13">
    <name type="scientific">Candidatus Desulfosporosinus infrequens</name>
    <dbReference type="NCBI Taxonomy" id="2043169"/>
    <lineage>
        <taxon>Bacteria</taxon>
        <taxon>Bacillati</taxon>
        <taxon>Bacillota</taxon>
        <taxon>Clostridia</taxon>
        <taxon>Eubacteriales</taxon>
        <taxon>Desulfitobacteriaceae</taxon>
        <taxon>Desulfosporosinus</taxon>
    </lineage>
</organism>
<dbReference type="InterPro" id="IPR003439">
    <property type="entry name" value="ABC_transporter-like_ATP-bd"/>
</dbReference>
<evidence type="ECO:0000313" key="12">
    <source>
        <dbReference type="EMBL" id="SPF38986.1"/>
    </source>
</evidence>
<keyword evidence="2" id="KW-0813">Transport</keyword>
<dbReference type="SUPFAM" id="SSF52540">
    <property type="entry name" value="P-loop containing nucleoside triphosphate hydrolases"/>
    <property type="match status" value="1"/>
</dbReference>
<dbReference type="InterPro" id="IPR027417">
    <property type="entry name" value="P-loop_NTPase"/>
</dbReference>
<dbReference type="InterPro" id="IPR017871">
    <property type="entry name" value="ABC_transporter-like_CS"/>
</dbReference>
<evidence type="ECO:0000256" key="4">
    <source>
        <dbReference type="ARBA" id="ARBA00022692"/>
    </source>
</evidence>
<evidence type="ECO:0000256" key="1">
    <source>
        <dbReference type="ARBA" id="ARBA00004651"/>
    </source>
</evidence>
<feature type="transmembrane region" description="Helical" evidence="9">
    <location>
        <begin position="183"/>
        <end position="202"/>
    </location>
</feature>
<dbReference type="GO" id="GO:0005524">
    <property type="term" value="F:ATP binding"/>
    <property type="evidence" value="ECO:0007669"/>
    <property type="project" value="UniProtKB-KW"/>
</dbReference>
<dbReference type="CDD" id="cd03254">
    <property type="entry name" value="ABCC_Glucan_exporter_like"/>
    <property type="match status" value="1"/>
</dbReference>
<feature type="domain" description="ABC transporter" evidence="10">
    <location>
        <begin position="359"/>
        <end position="592"/>
    </location>
</feature>
<evidence type="ECO:0000256" key="8">
    <source>
        <dbReference type="ARBA" id="ARBA00023136"/>
    </source>
</evidence>
<feature type="domain" description="ABC transmembrane type-1" evidence="11">
    <location>
        <begin position="39"/>
        <end position="325"/>
    </location>
</feature>
<dbReference type="InterPro" id="IPR039421">
    <property type="entry name" value="Type_1_exporter"/>
</dbReference>
<evidence type="ECO:0000259" key="11">
    <source>
        <dbReference type="PROSITE" id="PS50929"/>
    </source>
</evidence>
<name>A0A2U3KH78_9FIRM</name>
<keyword evidence="12" id="KW-0378">Hydrolase</keyword>
<proteinExistence type="predicted"/>
<keyword evidence="7 9" id="KW-1133">Transmembrane helix</keyword>
<dbReference type="PROSITE" id="PS50929">
    <property type="entry name" value="ABC_TM1F"/>
    <property type="match status" value="1"/>
</dbReference>
<dbReference type="GO" id="GO:0015421">
    <property type="term" value="F:ABC-type oligopeptide transporter activity"/>
    <property type="evidence" value="ECO:0007669"/>
    <property type="project" value="TreeGrafter"/>
</dbReference>
<dbReference type="CDD" id="cd18544">
    <property type="entry name" value="ABC_6TM_TmrA_like"/>
    <property type="match status" value="1"/>
</dbReference>
<dbReference type="Gene3D" id="3.40.50.300">
    <property type="entry name" value="P-loop containing nucleotide triphosphate hydrolases"/>
    <property type="match status" value="1"/>
</dbReference>
<evidence type="ECO:0000256" key="9">
    <source>
        <dbReference type="SAM" id="Phobius"/>
    </source>
</evidence>
<dbReference type="PROSITE" id="PS00211">
    <property type="entry name" value="ABC_TRANSPORTER_1"/>
    <property type="match status" value="1"/>
</dbReference>
<reference evidence="13" key="1">
    <citation type="submission" date="2018-02" db="EMBL/GenBank/DDBJ databases">
        <authorList>
            <person name="Hausmann B."/>
        </authorList>
    </citation>
    <scope>NUCLEOTIDE SEQUENCE [LARGE SCALE GENOMIC DNA]</scope>
    <source>
        <strain evidence="13">Peat soil MAG SbF1</strain>
    </source>
</reference>
<keyword evidence="5" id="KW-0547">Nucleotide-binding</keyword>
<feature type="transmembrane region" description="Helical" evidence="9">
    <location>
        <begin position="77"/>
        <end position="104"/>
    </location>
</feature>
<keyword evidence="6" id="KW-0067">ATP-binding</keyword>
<dbReference type="InterPro" id="IPR003593">
    <property type="entry name" value="AAA+_ATPase"/>
</dbReference>
<dbReference type="SUPFAM" id="SSF90123">
    <property type="entry name" value="ABC transporter transmembrane region"/>
    <property type="match status" value="1"/>
</dbReference>
<dbReference type="InterPro" id="IPR011527">
    <property type="entry name" value="ABC1_TM_dom"/>
</dbReference>
<dbReference type="Pfam" id="PF00664">
    <property type="entry name" value="ABC_membrane"/>
    <property type="match status" value="1"/>
</dbReference>
<dbReference type="AlphaFoldDB" id="A0A2U3KH78"/>
<gene>
    <name evidence="12" type="ORF">SBF1_200010</name>
</gene>
<dbReference type="PROSITE" id="PS50893">
    <property type="entry name" value="ABC_TRANSPORTER_2"/>
    <property type="match status" value="1"/>
</dbReference>
<dbReference type="GO" id="GO:0005886">
    <property type="term" value="C:plasma membrane"/>
    <property type="evidence" value="ECO:0007669"/>
    <property type="project" value="UniProtKB-SubCell"/>
</dbReference>